<evidence type="ECO:0000313" key="3">
    <source>
        <dbReference type="Proteomes" id="UP000054024"/>
    </source>
</evidence>
<dbReference type="Proteomes" id="UP000054024">
    <property type="component" value="Unassembled WGS sequence"/>
</dbReference>
<keyword evidence="3" id="KW-1185">Reference proteome</keyword>
<gene>
    <name evidence="2" type="ORF">AQI70_35195</name>
</gene>
<sequence length="163" mass="17145">MQLHVHGDSARYVDTVGHSEGHLVWVPDRNRHGGRKGPHRTGAVFISDAGWFIPGGLAPDHEESARTAADHQGAVDSTGESRLLDLDTGWVLSIPNRLMHVLLLWTLCVTVLALPVPSAAWRLVVGIAGMVGLLAYGLYAVASLDPAAQKQSGSSQGAVGSAS</sequence>
<dbReference type="AlphaFoldDB" id="A0A117NUK7"/>
<evidence type="ECO:0000313" key="2">
    <source>
        <dbReference type="EMBL" id="KUM67709.1"/>
    </source>
</evidence>
<keyword evidence="1" id="KW-1133">Transmembrane helix</keyword>
<feature type="transmembrane region" description="Helical" evidence="1">
    <location>
        <begin position="123"/>
        <end position="142"/>
    </location>
</feature>
<evidence type="ECO:0000256" key="1">
    <source>
        <dbReference type="SAM" id="Phobius"/>
    </source>
</evidence>
<keyword evidence="1" id="KW-0472">Membrane</keyword>
<feature type="transmembrane region" description="Helical" evidence="1">
    <location>
        <begin position="98"/>
        <end position="117"/>
    </location>
</feature>
<reference evidence="2 3" key="1">
    <citation type="submission" date="2015-10" db="EMBL/GenBank/DDBJ databases">
        <title>Draft genome sequence of Streptomyces curacoi DSM 40107, type strain for the species Streptomyces curacoi.</title>
        <authorList>
            <person name="Ruckert C."/>
            <person name="Winkler A."/>
            <person name="Kalinowski J."/>
            <person name="Kampfer P."/>
            <person name="Glaeser S."/>
        </authorList>
    </citation>
    <scope>NUCLEOTIDE SEQUENCE [LARGE SCALE GENOMIC DNA]</scope>
    <source>
        <strain evidence="2 3">DSM 40107</strain>
    </source>
</reference>
<accession>A0A117NUK7</accession>
<dbReference type="EMBL" id="LMWJ01000034">
    <property type="protein sequence ID" value="KUM67709.1"/>
    <property type="molecule type" value="Genomic_DNA"/>
</dbReference>
<comment type="caution">
    <text evidence="2">The sequence shown here is derived from an EMBL/GenBank/DDBJ whole genome shotgun (WGS) entry which is preliminary data.</text>
</comment>
<proteinExistence type="predicted"/>
<keyword evidence="1" id="KW-0812">Transmembrane</keyword>
<protein>
    <submittedName>
        <fullName evidence="2">Uncharacterized protein</fullName>
    </submittedName>
</protein>
<organism evidence="2 3">
    <name type="scientific">Streptomyces curacoi</name>
    <dbReference type="NCBI Taxonomy" id="146536"/>
    <lineage>
        <taxon>Bacteria</taxon>
        <taxon>Bacillati</taxon>
        <taxon>Actinomycetota</taxon>
        <taxon>Actinomycetes</taxon>
        <taxon>Kitasatosporales</taxon>
        <taxon>Streptomycetaceae</taxon>
        <taxon>Streptomyces</taxon>
    </lineage>
</organism>
<name>A0A117NUK7_9ACTN</name>